<gene>
    <name evidence="1" type="ORF">LWI29_037693</name>
</gene>
<name>A0AA39RV53_ACESA</name>
<proteinExistence type="predicted"/>
<organism evidence="1 2">
    <name type="scientific">Acer saccharum</name>
    <name type="common">Sugar maple</name>
    <dbReference type="NCBI Taxonomy" id="4024"/>
    <lineage>
        <taxon>Eukaryota</taxon>
        <taxon>Viridiplantae</taxon>
        <taxon>Streptophyta</taxon>
        <taxon>Embryophyta</taxon>
        <taxon>Tracheophyta</taxon>
        <taxon>Spermatophyta</taxon>
        <taxon>Magnoliopsida</taxon>
        <taxon>eudicotyledons</taxon>
        <taxon>Gunneridae</taxon>
        <taxon>Pentapetalae</taxon>
        <taxon>rosids</taxon>
        <taxon>malvids</taxon>
        <taxon>Sapindales</taxon>
        <taxon>Sapindaceae</taxon>
        <taxon>Hippocastanoideae</taxon>
        <taxon>Acereae</taxon>
        <taxon>Acer</taxon>
    </lineage>
</organism>
<dbReference type="Proteomes" id="UP001168877">
    <property type="component" value="Unassembled WGS sequence"/>
</dbReference>
<dbReference type="InterPro" id="IPR005366">
    <property type="entry name" value="EMC8/9"/>
</dbReference>
<dbReference type="EMBL" id="JAUESC010000385">
    <property type="protein sequence ID" value="KAK0580188.1"/>
    <property type="molecule type" value="Genomic_DNA"/>
</dbReference>
<dbReference type="Pfam" id="PF03665">
    <property type="entry name" value="UPF0172"/>
    <property type="match status" value="1"/>
</dbReference>
<dbReference type="AlphaFoldDB" id="A0AA39RV53"/>
<keyword evidence="2" id="KW-1185">Reference proteome</keyword>
<comment type="caution">
    <text evidence="1">The sequence shown here is derived from an EMBL/GenBank/DDBJ whole genome shotgun (WGS) entry which is preliminary data.</text>
</comment>
<reference evidence="1" key="1">
    <citation type="journal article" date="2022" name="Plant J.">
        <title>Strategies of tolerance reflected in two North American maple genomes.</title>
        <authorList>
            <person name="McEvoy S.L."/>
            <person name="Sezen U.U."/>
            <person name="Trouern-Trend A."/>
            <person name="McMahon S.M."/>
            <person name="Schaberg P.G."/>
            <person name="Yang J."/>
            <person name="Wegrzyn J.L."/>
            <person name="Swenson N.G."/>
        </authorList>
    </citation>
    <scope>NUCLEOTIDE SEQUENCE</scope>
    <source>
        <strain evidence="1">NS2018</strain>
    </source>
</reference>
<protein>
    <submittedName>
        <fullName evidence="1">Uncharacterized protein</fullName>
    </submittedName>
</protein>
<evidence type="ECO:0000313" key="1">
    <source>
        <dbReference type="EMBL" id="KAK0580188.1"/>
    </source>
</evidence>
<reference evidence="1" key="2">
    <citation type="submission" date="2023-06" db="EMBL/GenBank/DDBJ databases">
        <authorList>
            <person name="Swenson N.G."/>
            <person name="Wegrzyn J.L."/>
            <person name="Mcevoy S.L."/>
        </authorList>
    </citation>
    <scope>NUCLEOTIDE SEQUENCE</scope>
    <source>
        <strain evidence="1">NS2018</strain>
        <tissue evidence="1">Leaf</tissue>
    </source>
</reference>
<dbReference type="GO" id="GO:0072546">
    <property type="term" value="C:EMC complex"/>
    <property type="evidence" value="ECO:0007669"/>
    <property type="project" value="InterPro"/>
</dbReference>
<evidence type="ECO:0000313" key="2">
    <source>
        <dbReference type="Proteomes" id="UP001168877"/>
    </source>
</evidence>
<sequence>MTAVKSLHLCICQRFRAATETHLSLREREREMGGGGGELRYEISQNAYIKLVLYARKHKTAAVNGVLVGRVSPQKNDVVEITDTVPRLSPVMKVSISI</sequence>
<accession>A0AA39RV53</accession>